<evidence type="ECO:0000313" key="1">
    <source>
        <dbReference type="EMBL" id="KKM75894.1"/>
    </source>
</evidence>
<dbReference type="EMBL" id="LAZR01008897">
    <property type="protein sequence ID" value="KKM75894.1"/>
    <property type="molecule type" value="Genomic_DNA"/>
</dbReference>
<proteinExistence type="predicted"/>
<gene>
    <name evidence="1" type="ORF">LCGC14_1385540</name>
</gene>
<feature type="non-terminal residue" evidence="1">
    <location>
        <position position="28"/>
    </location>
</feature>
<dbReference type="AlphaFoldDB" id="A0A0F9K1H5"/>
<sequence length="28" mass="3255">MKITGLFNIRNTTEAMFPWVECVVLMLP</sequence>
<organism evidence="1">
    <name type="scientific">marine sediment metagenome</name>
    <dbReference type="NCBI Taxonomy" id="412755"/>
    <lineage>
        <taxon>unclassified sequences</taxon>
        <taxon>metagenomes</taxon>
        <taxon>ecological metagenomes</taxon>
    </lineage>
</organism>
<protein>
    <submittedName>
        <fullName evidence="1">Uncharacterized protein</fullName>
    </submittedName>
</protein>
<reference evidence="1" key="1">
    <citation type="journal article" date="2015" name="Nature">
        <title>Complex archaea that bridge the gap between prokaryotes and eukaryotes.</title>
        <authorList>
            <person name="Spang A."/>
            <person name="Saw J.H."/>
            <person name="Jorgensen S.L."/>
            <person name="Zaremba-Niedzwiedzka K."/>
            <person name="Martijn J."/>
            <person name="Lind A.E."/>
            <person name="van Eijk R."/>
            <person name="Schleper C."/>
            <person name="Guy L."/>
            <person name="Ettema T.J."/>
        </authorList>
    </citation>
    <scope>NUCLEOTIDE SEQUENCE</scope>
</reference>
<accession>A0A0F9K1H5</accession>
<name>A0A0F9K1H5_9ZZZZ</name>
<comment type="caution">
    <text evidence="1">The sequence shown here is derived from an EMBL/GenBank/DDBJ whole genome shotgun (WGS) entry which is preliminary data.</text>
</comment>